<evidence type="ECO:0000256" key="1">
    <source>
        <dbReference type="SAM" id="MobiDB-lite"/>
    </source>
</evidence>
<dbReference type="RefSeq" id="XP_001794963.1">
    <property type="nucleotide sequence ID" value="XM_001794911.1"/>
</dbReference>
<evidence type="ECO:0000313" key="2">
    <source>
        <dbReference type="EMBL" id="EAT88308.1"/>
    </source>
</evidence>
<proteinExistence type="predicted"/>
<evidence type="ECO:0000313" key="3">
    <source>
        <dbReference type="Proteomes" id="UP000001055"/>
    </source>
</evidence>
<dbReference type="KEGG" id="pno:SNOG_04548"/>
<name>Q0UUL6_PHANO</name>
<dbReference type="EMBL" id="CH445330">
    <property type="protein sequence ID" value="EAT88308.1"/>
    <property type="molecule type" value="Genomic_DNA"/>
</dbReference>
<protein>
    <submittedName>
        <fullName evidence="2">Uncharacterized protein</fullName>
    </submittedName>
</protein>
<feature type="compositionally biased region" description="Basic and acidic residues" evidence="1">
    <location>
        <begin position="108"/>
        <end position="121"/>
    </location>
</feature>
<gene>
    <name evidence="2" type="ORF">SNOG_04548</name>
</gene>
<organism evidence="2 3">
    <name type="scientific">Phaeosphaeria nodorum (strain SN15 / ATCC MYA-4574 / FGSC 10173)</name>
    <name type="common">Glume blotch fungus</name>
    <name type="synonym">Parastagonospora nodorum</name>
    <dbReference type="NCBI Taxonomy" id="321614"/>
    <lineage>
        <taxon>Eukaryota</taxon>
        <taxon>Fungi</taxon>
        <taxon>Dikarya</taxon>
        <taxon>Ascomycota</taxon>
        <taxon>Pezizomycotina</taxon>
        <taxon>Dothideomycetes</taxon>
        <taxon>Pleosporomycetidae</taxon>
        <taxon>Pleosporales</taxon>
        <taxon>Pleosporineae</taxon>
        <taxon>Phaeosphaeriaceae</taxon>
        <taxon>Parastagonospora</taxon>
    </lineage>
</organism>
<dbReference type="GeneID" id="5971831"/>
<sequence>MLEMASALDVAGSYDRLPRHRDQTAEVSSIVVEQKGTGDSTAKSRWDNWADRRAQAVFGDREEYPVTCMRGVEVAMTKGAKATTVTRCPRNSVPSNGFGVTPATVRDSAQREEQMRGPDAS</sequence>
<dbReference type="InParanoid" id="Q0UUL6"/>
<accession>Q0UUL6</accession>
<reference evidence="3" key="1">
    <citation type="journal article" date="2007" name="Plant Cell">
        <title>Dothideomycete-plant interactions illuminated by genome sequencing and EST analysis of the wheat pathogen Stagonospora nodorum.</title>
        <authorList>
            <person name="Hane J.K."/>
            <person name="Lowe R.G."/>
            <person name="Solomon P.S."/>
            <person name="Tan K.C."/>
            <person name="Schoch C.L."/>
            <person name="Spatafora J.W."/>
            <person name="Crous P.W."/>
            <person name="Kodira C."/>
            <person name="Birren B.W."/>
            <person name="Galagan J.E."/>
            <person name="Torriani S.F."/>
            <person name="McDonald B.A."/>
            <person name="Oliver R.P."/>
        </authorList>
    </citation>
    <scope>NUCLEOTIDE SEQUENCE [LARGE SCALE GENOMIC DNA]</scope>
    <source>
        <strain evidence="3">SN15 / ATCC MYA-4574 / FGSC 10173</strain>
    </source>
</reference>
<feature type="region of interest" description="Disordered" evidence="1">
    <location>
        <begin position="87"/>
        <end position="121"/>
    </location>
</feature>
<dbReference type="Proteomes" id="UP000001055">
    <property type="component" value="Unassembled WGS sequence"/>
</dbReference>
<dbReference type="AlphaFoldDB" id="Q0UUL6"/>